<dbReference type="Proteomes" id="UP001214638">
    <property type="component" value="Unassembled WGS sequence"/>
</dbReference>
<evidence type="ECO:0000313" key="2">
    <source>
        <dbReference type="EMBL" id="KAK2196868.1"/>
    </source>
</evidence>
<dbReference type="RefSeq" id="XP_067803710.1">
    <property type="nucleotide sequence ID" value="XM_067947146.1"/>
</dbReference>
<dbReference type="GeneID" id="94336415"/>
<gene>
    <name evidence="2" type="ORF">BdWA1_002117</name>
</gene>
<dbReference type="KEGG" id="bdw:94336415"/>
<proteinExistence type="predicted"/>
<dbReference type="EMBL" id="JALLKP010000002">
    <property type="protein sequence ID" value="KAK2196868.1"/>
    <property type="molecule type" value="Genomic_DNA"/>
</dbReference>
<comment type="caution">
    <text evidence="2">The sequence shown here is derived from an EMBL/GenBank/DDBJ whole genome shotgun (WGS) entry which is preliminary data.</text>
</comment>
<organism evidence="2 3">
    <name type="scientific">Babesia duncani</name>
    <dbReference type="NCBI Taxonomy" id="323732"/>
    <lineage>
        <taxon>Eukaryota</taxon>
        <taxon>Sar</taxon>
        <taxon>Alveolata</taxon>
        <taxon>Apicomplexa</taxon>
        <taxon>Aconoidasida</taxon>
        <taxon>Piroplasmida</taxon>
        <taxon>Babesiidae</taxon>
        <taxon>Babesia</taxon>
    </lineage>
</organism>
<reference evidence="2" key="1">
    <citation type="journal article" date="2023" name="Nat. Microbiol.">
        <title>Babesia duncani multi-omics identifies virulence factors and drug targets.</title>
        <authorList>
            <person name="Singh P."/>
            <person name="Lonardi S."/>
            <person name="Liang Q."/>
            <person name="Vydyam P."/>
            <person name="Khabirova E."/>
            <person name="Fang T."/>
            <person name="Gihaz S."/>
            <person name="Thekkiniath J."/>
            <person name="Munshi M."/>
            <person name="Abel S."/>
            <person name="Ciampossin L."/>
            <person name="Batugedara G."/>
            <person name="Gupta M."/>
            <person name="Lu X.M."/>
            <person name="Lenz T."/>
            <person name="Chakravarty S."/>
            <person name="Cornillot E."/>
            <person name="Hu Y."/>
            <person name="Ma W."/>
            <person name="Gonzalez L.M."/>
            <person name="Sanchez S."/>
            <person name="Estrada K."/>
            <person name="Sanchez-Flores A."/>
            <person name="Montero E."/>
            <person name="Harb O.S."/>
            <person name="Le Roch K.G."/>
            <person name="Mamoun C.B."/>
        </authorList>
    </citation>
    <scope>NUCLEOTIDE SEQUENCE</scope>
    <source>
        <strain evidence="2">WA1</strain>
    </source>
</reference>
<evidence type="ECO:0000313" key="3">
    <source>
        <dbReference type="Proteomes" id="UP001214638"/>
    </source>
</evidence>
<feature type="region of interest" description="Disordered" evidence="1">
    <location>
        <begin position="71"/>
        <end position="93"/>
    </location>
</feature>
<name>A0AAD9UP98_9APIC</name>
<evidence type="ECO:0000256" key="1">
    <source>
        <dbReference type="SAM" id="MobiDB-lite"/>
    </source>
</evidence>
<feature type="compositionally biased region" description="Low complexity" evidence="1">
    <location>
        <begin position="79"/>
        <end position="90"/>
    </location>
</feature>
<accession>A0AAD9UP98</accession>
<protein>
    <submittedName>
        <fullName evidence="2">Uncharacterized protein</fullName>
    </submittedName>
</protein>
<sequence>MGNCGARQKFGVAVSEPSRNLPILLAPQHLEDDLVSVPSFEFGQFDPVEIDWKLFQQLVPPVNVSHIGTLSKQTSLPQTSGSTSTASGRSLQHQAAHGALGKLKYGDMDTSDGPRVPGCMQDYGADESSRIAQVRDAIKFWSTFQPGAEAMENILKMPQGFSYSQGGIDSSGTNPPLDQNAEYNNTDDQVDAFNGTTGSRLQGLDYEVVLSPLEQALDNSRRYQCLLRTCMGESVLNLDPQALQTISNLIHAHWPNLDYGNATSLNVGNVDVQNYTTSMSRGYCACRESQKRHTVKRHGHSGKPQHTFQSLSSLSTISDYNQRDEGILENFCQQAALQLDELFCAEPHNGCSDAISNGRIVRNKFGDWSDVPLL</sequence>
<dbReference type="AlphaFoldDB" id="A0AAD9UP98"/>
<keyword evidence="3" id="KW-1185">Reference proteome</keyword>